<keyword evidence="2 4" id="KW-0807">Transducer</keyword>
<feature type="domain" description="HAMP" evidence="7">
    <location>
        <begin position="307"/>
        <end position="361"/>
    </location>
</feature>
<feature type="domain" description="Methyl-accepting transducer" evidence="6">
    <location>
        <begin position="366"/>
        <end position="602"/>
    </location>
</feature>
<dbReference type="InterPro" id="IPR004089">
    <property type="entry name" value="MCPsignal_dom"/>
</dbReference>
<name>A0ABM8ZKT1_9VIBR</name>
<organism evidence="8 9">
    <name type="scientific">Vibrio hippocampi</name>
    <dbReference type="NCBI Taxonomy" id="654686"/>
    <lineage>
        <taxon>Bacteria</taxon>
        <taxon>Pseudomonadati</taxon>
        <taxon>Pseudomonadota</taxon>
        <taxon>Gammaproteobacteria</taxon>
        <taxon>Vibrionales</taxon>
        <taxon>Vibrionaceae</taxon>
        <taxon>Vibrio</taxon>
    </lineage>
</organism>
<dbReference type="RefSeq" id="WP_237485641.1">
    <property type="nucleotide sequence ID" value="NZ_CAKLCM010000003.1"/>
</dbReference>
<gene>
    <name evidence="8" type="primary">pctB_1</name>
    <name evidence="8" type="ORF">VHP8226_02759</name>
</gene>
<evidence type="ECO:0000256" key="3">
    <source>
        <dbReference type="ARBA" id="ARBA00029447"/>
    </source>
</evidence>
<comment type="caution">
    <text evidence="8">The sequence shown here is derived from an EMBL/GenBank/DDBJ whole genome shotgun (WGS) entry which is preliminary data.</text>
</comment>
<evidence type="ECO:0000256" key="4">
    <source>
        <dbReference type="PROSITE-ProRule" id="PRU00284"/>
    </source>
</evidence>
<dbReference type="SUPFAM" id="SSF58104">
    <property type="entry name" value="Methyl-accepting chemotaxis protein (MCP) signaling domain"/>
    <property type="match status" value="1"/>
</dbReference>
<sequence>MNVMKLGFKSKLILATTITTAVSLIATSVLSYNSLQDQVNQRILGNIDASLSREVTQLEDQVQRTIDAVNAVADELKSGKVDHVPQETLMHIAYQVGGVDKMFVGYDDGSSYTSRPSESFPNGVGIKSKYDPRTRPWYSGSKRQSGLSLSDLFFTKSDQTPMIGVTYNLGNGVIMADIRFNKVREELEGLNYISEAKAFVIDEKGMVVASTLEGVNAQTNVQDSILANQVNQFVANPGQFSESNINGVDSLVVTKPIELGKQTTWQMVVAVNKDIALSDLTAASQKAIFTILLAILVSIAAVILILNKLYQPIQSLKAIVNDLARGNGDLTQRLEVKSTDDLGQIALSINQFIDGLQVMLRDVRAATTELGSKTRIIEEGSKHTHHTLETHTNETTQIVTAIDELSNSSVVVEQHSGSAAEAANKASDYSDETKQINSVTQQHIVDLEQQIASTSEDIAEMADETQSIQSIVNVIGSIAEQTNLLALNASIEAARAGEHGRGFAVVADEVRALANRTQVSTSEIENALTKLQDKSERLVSSIEHTKRNCNDTREQVDQAVTMLETLDQQIETISGFNAEISTSSSEQNTVIQSVNENIHRINDLVMALNELSDKQVTESADIMLLNERVEGLIGRFKV</sequence>
<dbReference type="Proteomes" id="UP000838160">
    <property type="component" value="Unassembled WGS sequence"/>
</dbReference>
<dbReference type="SMART" id="SM00304">
    <property type="entry name" value="HAMP"/>
    <property type="match status" value="1"/>
</dbReference>
<dbReference type="Pfam" id="PF00672">
    <property type="entry name" value="HAMP"/>
    <property type="match status" value="1"/>
</dbReference>
<dbReference type="CDD" id="cd18773">
    <property type="entry name" value="PDC1_HK_sensor"/>
    <property type="match status" value="1"/>
</dbReference>
<dbReference type="InterPro" id="IPR003660">
    <property type="entry name" value="HAMP_dom"/>
</dbReference>
<evidence type="ECO:0000313" key="9">
    <source>
        <dbReference type="Proteomes" id="UP000838160"/>
    </source>
</evidence>
<reference evidence="8" key="1">
    <citation type="submission" date="2021-12" db="EMBL/GenBank/DDBJ databases">
        <authorList>
            <person name="Rodrigo-Torres L."/>
            <person name="Arahal R. D."/>
            <person name="Lucena T."/>
        </authorList>
    </citation>
    <scope>NUCLEOTIDE SEQUENCE</scope>
    <source>
        <strain evidence="8">CECT 8226</strain>
    </source>
</reference>
<dbReference type="PANTHER" id="PTHR32089">
    <property type="entry name" value="METHYL-ACCEPTING CHEMOTAXIS PROTEIN MCPB"/>
    <property type="match status" value="1"/>
</dbReference>
<dbReference type="Gene3D" id="1.10.287.950">
    <property type="entry name" value="Methyl-accepting chemotaxis protein"/>
    <property type="match status" value="1"/>
</dbReference>
<comment type="subcellular location">
    <subcellularLocation>
        <location evidence="1">Membrane</location>
    </subcellularLocation>
</comment>
<dbReference type="CDD" id="cd06225">
    <property type="entry name" value="HAMP"/>
    <property type="match status" value="1"/>
</dbReference>
<evidence type="ECO:0000256" key="5">
    <source>
        <dbReference type="SAM" id="Phobius"/>
    </source>
</evidence>
<evidence type="ECO:0000256" key="2">
    <source>
        <dbReference type="ARBA" id="ARBA00023224"/>
    </source>
</evidence>
<dbReference type="CDD" id="cd11386">
    <property type="entry name" value="MCP_signal"/>
    <property type="match status" value="1"/>
</dbReference>
<keyword evidence="5" id="KW-0472">Membrane</keyword>
<evidence type="ECO:0000256" key="1">
    <source>
        <dbReference type="ARBA" id="ARBA00004370"/>
    </source>
</evidence>
<keyword evidence="5" id="KW-0812">Transmembrane</keyword>
<proteinExistence type="inferred from homology"/>
<feature type="transmembrane region" description="Helical" evidence="5">
    <location>
        <begin position="287"/>
        <end position="307"/>
    </location>
</feature>
<protein>
    <submittedName>
        <fullName evidence="8">Methyl-accepting chemotaxis protein PctB</fullName>
    </submittedName>
</protein>
<dbReference type="SMART" id="SM00283">
    <property type="entry name" value="MA"/>
    <property type="match status" value="1"/>
</dbReference>
<comment type="similarity">
    <text evidence="3">Belongs to the methyl-accepting chemotaxis (MCP) protein family.</text>
</comment>
<evidence type="ECO:0000259" key="7">
    <source>
        <dbReference type="PROSITE" id="PS50885"/>
    </source>
</evidence>
<accession>A0ABM8ZKT1</accession>
<dbReference type="PANTHER" id="PTHR32089:SF55">
    <property type="entry name" value="METHYL ACCEPTING SENSORY TRANSDUCER WITH CACHE_2 SMALL MOLECULE BINDING DOMAIN"/>
    <property type="match status" value="1"/>
</dbReference>
<dbReference type="Gene3D" id="3.30.450.20">
    <property type="entry name" value="PAS domain"/>
    <property type="match status" value="2"/>
</dbReference>
<keyword evidence="5" id="KW-1133">Transmembrane helix</keyword>
<evidence type="ECO:0000259" key="6">
    <source>
        <dbReference type="PROSITE" id="PS50111"/>
    </source>
</evidence>
<evidence type="ECO:0000313" key="8">
    <source>
        <dbReference type="EMBL" id="CAH0528733.1"/>
    </source>
</evidence>
<dbReference type="Pfam" id="PF00015">
    <property type="entry name" value="MCPsignal"/>
    <property type="match status" value="1"/>
</dbReference>
<dbReference type="PROSITE" id="PS50885">
    <property type="entry name" value="HAMP"/>
    <property type="match status" value="1"/>
</dbReference>
<dbReference type="EMBL" id="CAKLCM010000003">
    <property type="protein sequence ID" value="CAH0528733.1"/>
    <property type="molecule type" value="Genomic_DNA"/>
</dbReference>
<dbReference type="PROSITE" id="PS50111">
    <property type="entry name" value="CHEMOTAXIS_TRANSDUC_2"/>
    <property type="match status" value="1"/>
</dbReference>
<keyword evidence="9" id="KW-1185">Reference proteome</keyword>